<keyword evidence="2 4" id="KW-0238">DNA-binding</keyword>
<dbReference type="Gene3D" id="1.10.357.10">
    <property type="entry name" value="Tetracycline Repressor, domain 2"/>
    <property type="match status" value="1"/>
</dbReference>
<dbReference type="RefSeq" id="WP_075125276.1">
    <property type="nucleotide sequence ID" value="NZ_MSIE01000014.1"/>
</dbReference>
<evidence type="ECO:0000313" key="6">
    <source>
        <dbReference type="EMBL" id="OLF17772.1"/>
    </source>
</evidence>
<feature type="domain" description="HTH tetR-type" evidence="5">
    <location>
        <begin position="11"/>
        <end position="71"/>
    </location>
</feature>
<gene>
    <name evidence="6" type="ORF">BU204_09770</name>
</gene>
<reference evidence="6 7" key="1">
    <citation type="submission" date="2016-12" db="EMBL/GenBank/DDBJ databases">
        <title>The draft genome sequence of Actinophytocola sp. 11-183.</title>
        <authorList>
            <person name="Wang W."/>
            <person name="Yuan L."/>
        </authorList>
    </citation>
    <scope>NUCLEOTIDE SEQUENCE [LARGE SCALE GENOMIC DNA]</scope>
    <source>
        <strain evidence="6 7">11-183</strain>
    </source>
</reference>
<dbReference type="InterPro" id="IPR050109">
    <property type="entry name" value="HTH-type_TetR-like_transc_reg"/>
</dbReference>
<feature type="DNA-binding region" description="H-T-H motif" evidence="4">
    <location>
        <begin position="34"/>
        <end position="53"/>
    </location>
</feature>
<dbReference type="PROSITE" id="PS01081">
    <property type="entry name" value="HTH_TETR_1"/>
    <property type="match status" value="1"/>
</dbReference>
<keyword evidence="3" id="KW-0804">Transcription</keyword>
<evidence type="ECO:0000256" key="4">
    <source>
        <dbReference type="PROSITE-ProRule" id="PRU00335"/>
    </source>
</evidence>
<dbReference type="STRING" id="1912961.BU204_09770"/>
<dbReference type="GO" id="GO:0003700">
    <property type="term" value="F:DNA-binding transcription factor activity"/>
    <property type="evidence" value="ECO:0007669"/>
    <property type="project" value="TreeGrafter"/>
</dbReference>
<comment type="caution">
    <text evidence="6">The sequence shown here is derived from an EMBL/GenBank/DDBJ whole genome shotgun (WGS) entry which is preliminary data.</text>
</comment>
<keyword evidence="1" id="KW-0805">Transcription regulation</keyword>
<evidence type="ECO:0000256" key="1">
    <source>
        <dbReference type="ARBA" id="ARBA00023015"/>
    </source>
</evidence>
<evidence type="ECO:0000256" key="2">
    <source>
        <dbReference type="ARBA" id="ARBA00023125"/>
    </source>
</evidence>
<dbReference type="PRINTS" id="PR00455">
    <property type="entry name" value="HTHTETR"/>
</dbReference>
<protein>
    <recommendedName>
        <fullName evidence="5">HTH tetR-type domain-containing protein</fullName>
    </recommendedName>
</protein>
<dbReference type="OrthoDB" id="3296001at2"/>
<evidence type="ECO:0000313" key="7">
    <source>
        <dbReference type="Proteomes" id="UP000185596"/>
    </source>
</evidence>
<accession>A0A1Q8CTT8</accession>
<keyword evidence="7" id="KW-1185">Reference proteome</keyword>
<dbReference type="Proteomes" id="UP000185596">
    <property type="component" value="Unassembled WGS sequence"/>
</dbReference>
<dbReference type="GO" id="GO:0000976">
    <property type="term" value="F:transcription cis-regulatory region binding"/>
    <property type="evidence" value="ECO:0007669"/>
    <property type="project" value="TreeGrafter"/>
</dbReference>
<dbReference type="SUPFAM" id="SSF46689">
    <property type="entry name" value="Homeodomain-like"/>
    <property type="match status" value="1"/>
</dbReference>
<dbReference type="PANTHER" id="PTHR30055:SF234">
    <property type="entry name" value="HTH-TYPE TRANSCRIPTIONAL REGULATOR BETI"/>
    <property type="match status" value="1"/>
</dbReference>
<evidence type="ECO:0000259" key="5">
    <source>
        <dbReference type="PROSITE" id="PS50977"/>
    </source>
</evidence>
<sequence length="203" mass="22492">MEEGLRQRKKRRTRRALVDAALKLFAEHGYDQTTIAAITAAADVAPRTFFSYFRSKDDLLFAEFDTAMELMRAGFAARPTDEGPVDALRRIATQVLPQAADHLLGEHADVRRRLLLSRPELAARAVQCMQEAERELAAQLHAAFPDHLSQLQAVAVTAALVAVALRSMEDAEPPDRLHANLMWALDLVKPVMASHSRPPGPHT</sequence>
<dbReference type="EMBL" id="MSIE01000014">
    <property type="protein sequence ID" value="OLF17772.1"/>
    <property type="molecule type" value="Genomic_DNA"/>
</dbReference>
<dbReference type="Pfam" id="PF00440">
    <property type="entry name" value="TetR_N"/>
    <property type="match status" value="1"/>
</dbReference>
<organism evidence="6 7">
    <name type="scientific">Actinophytocola xanthii</name>
    <dbReference type="NCBI Taxonomy" id="1912961"/>
    <lineage>
        <taxon>Bacteria</taxon>
        <taxon>Bacillati</taxon>
        <taxon>Actinomycetota</taxon>
        <taxon>Actinomycetes</taxon>
        <taxon>Pseudonocardiales</taxon>
        <taxon>Pseudonocardiaceae</taxon>
    </lineage>
</organism>
<dbReference type="InterPro" id="IPR009057">
    <property type="entry name" value="Homeodomain-like_sf"/>
</dbReference>
<name>A0A1Q8CTT8_9PSEU</name>
<dbReference type="PROSITE" id="PS50977">
    <property type="entry name" value="HTH_TETR_2"/>
    <property type="match status" value="1"/>
</dbReference>
<proteinExistence type="predicted"/>
<dbReference type="InterPro" id="IPR023772">
    <property type="entry name" value="DNA-bd_HTH_TetR-type_CS"/>
</dbReference>
<evidence type="ECO:0000256" key="3">
    <source>
        <dbReference type="ARBA" id="ARBA00023163"/>
    </source>
</evidence>
<dbReference type="PANTHER" id="PTHR30055">
    <property type="entry name" value="HTH-TYPE TRANSCRIPTIONAL REGULATOR RUTR"/>
    <property type="match status" value="1"/>
</dbReference>
<dbReference type="AlphaFoldDB" id="A0A1Q8CTT8"/>
<dbReference type="InterPro" id="IPR001647">
    <property type="entry name" value="HTH_TetR"/>
</dbReference>